<proteinExistence type="predicted"/>
<evidence type="ECO:0000313" key="2">
    <source>
        <dbReference type="Proteomes" id="UP001438292"/>
    </source>
</evidence>
<protein>
    <submittedName>
        <fullName evidence="1">Uncharacterized protein</fullName>
    </submittedName>
</protein>
<organism evidence="1 2">
    <name type="scientific">Chromobacterium piscinae</name>
    <dbReference type="NCBI Taxonomy" id="686831"/>
    <lineage>
        <taxon>Bacteria</taxon>
        <taxon>Pseudomonadati</taxon>
        <taxon>Pseudomonadota</taxon>
        <taxon>Betaproteobacteria</taxon>
        <taxon>Neisseriales</taxon>
        <taxon>Chromobacteriaceae</taxon>
        <taxon>Chromobacterium</taxon>
    </lineage>
</organism>
<reference evidence="1 2" key="1">
    <citation type="submission" date="2024-05" db="EMBL/GenBank/DDBJ databases">
        <authorList>
            <person name="De Oliveira J.P."/>
            <person name="Noriler S.A."/>
            <person name="De Oliveira A.G."/>
            <person name="Sipoli D.S."/>
        </authorList>
    </citation>
    <scope>NUCLEOTIDE SEQUENCE [LARGE SCALE GENOMIC DNA]</scope>
    <source>
        <strain evidence="1 2">LABIM186</strain>
    </source>
</reference>
<dbReference type="EMBL" id="JBDQQU010000002">
    <property type="protein sequence ID" value="MEO3953558.1"/>
    <property type="molecule type" value="Genomic_DNA"/>
</dbReference>
<evidence type="ECO:0000313" key="1">
    <source>
        <dbReference type="EMBL" id="MEO3953558.1"/>
    </source>
</evidence>
<dbReference type="Proteomes" id="UP001438292">
    <property type="component" value="Unassembled WGS sequence"/>
</dbReference>
<name>A0ABV0H0C0_9NEIS</name>
<comment type="caution">
    <text evidence="1">The sequence shown here is derived from an EMBL/GenBank/DDBJ whole genome shotgun (WGS) entry which is preliminary data.</text>
</comment>
<keyword evidence="2" id="KW-1185">Reference proteome</keyword>
<feature type="non-terminal residue" evidence="1">
    <location>
        <position position="1"/>
    </location>
</feature>
<gene>
    <name evidence="1" type="ORF">ABH309_03745</name>
</gene>
<sequence length="65" mass="7287">FLVFSNDIGRLPDFFMPKSKTFQPNLLFPMKSARAARLASRQGLVRGGKHAIMTVLPQPSFRPTP</sequence>
<dbReference type="RefSeq" id="WP_347787642.1">
    <property type="nucleotide sequence ID" value="NZ_JBDQQU010000002.1"/>
</dbReference>
<accession>A0ABV0H0C0</accession>